<dbReference type="Gene3D" id="2.70.98.10">
    <property type="match status" value="1"/>
</dbReference>
<dbReference type="Pfam" id="PF01263">
    <property type="entry name" value="Aldose_epim"/>
    <property type="match status" value="1"/>
</dbReference>
<dbReference type="InterPro" id="IPR008183">
    <property type="entry name" value="Aldose_1/G6P_1-epimerase"/>
</dbReference>
<keyword evidence="2" id="KW-1185">Reference proteome</keyword>
<evidence type="ECO:0000313" key="1">
    <source>
        <dbReference type="EMBL" id="SMH32285.1"/>
    </source>
</evidence>
<dbReference type="SUPFAM" id="SSF74650">
    <property type="entry name" value="Galactose mutarotase-like"/>
    <property type="match status" value="1"/>
</dbReference>
<dbReference type="GO" id="GO:0030246">
    <property type="term" value="F:carbohydrate binding"/>
    <property type="evidence" value="ECO:0007669"/>
    <property type="project" value="InterPro"/>
</dbReference>
<dbReference type="GO" id="GO:0016853">
    <property type="term" value="F:isomerase activity"/>
    <property type="evidence" value="ECO:0007669"/>
    <property type="project" value="InterPro"/>
</dbReference>
<dbReference type="InterPro" id="IPR011013">
    <property type="entry name" value="Gal_mutarotase_sf_dom"/>
</dbReference>
<dbReference type="CDD" id="cd09024">
    <property type="entry name" value="Aldose_epim_lacX"/>
    <property type="match status" value="1"/>
</dbReference>
<dbReference type="RefSeq" id="WP_085463371.1">
    <property type="nucleotide sequence ID" value="NZ_FXBL01000004.1"/>
</dbReference>
<dbReference type="InterPro" id="IPR014718">
    <property type="entry name" value="GH-type_carb-bd"/>
</dbReference>
<dbReference type="EMBL" id="FXBL01000004">
    <property type="protein sequence ID" value="SMH32285.1"/>
    <property type="molecule type" value="Genomic_DNA"/>
</dbReference>
<evidence type="ECO:0000313" key="2">
    <source>
        <dbReference type="Proteomes" id="UP000193083"/>
    </source>
</evidence>
<dbReference type="InterPro" id="IPR037481">
    <property type="entry name" value="LacX"/>
</dbReference>
<dbReference type="AlphaFoldDB" id="A0A1X7N4H7"/>
<reference evidence="1 2" key="1">
    <citation type="submission" date="2017-04" db="EMBL/GenBank/DDBJ databases">
        <authorList>
            <person name="Afonso C.L."/>
            <person name="Miller P.J."/>
            <person name="Scott M.A."/>
            <person name="Spackman E."/>
            <person name="Goraichik I."/>
            <person name="Dimitrov K.M."/>
            <person name="Suarez D.L."/>
            <person name="Swayne D.E."/>
        </authorList>
    </citation>
    <scope>NUCLEOTIDE SEQUENCE [LARGE SCALE GENOMIC DNA]</scope>
    <source>
        <strain evidence="1 2">B5P</strain>
    </source>
</reference>
<dbReference type="GO" id="GO:0005975">
    <property type="term" value="P:carbohydrate metabolic process"/>
    <property type="evidence" value="ECO:0007669"/>
    <property type="project" value="InterPro"/>
</dbReference>
<sequence>MAEELLLRSGQTEARISSFGAELTGLCHRDHGDLLWRGDARWWDRSSPILFPVVGRSANDRIRVGETSYPMPLHGFAHSMEFEVVEREADRCLLRLADSPATHLHYPFAFVLDIAYGLAEEILTVVATVRNPGGAILPASFGFHPGFRWPLPSSPAKHGHRLVFDADERLEIFRARNGLILPESSVLDVRGGVLALSEQLFDQGAMVLRSLDSRRVRFEAPGAPLAIEIGFRNLPFLGVWMKPGADFLCIEPWAGHADPQGFDGDIFARPGIVPIAPGDTIAFAMDIALRG</sequence>
<gene>
    <name evidence="1" type="ORF">SAMN02982922_1270</name>
</gene>
<protein>
    <submittedName>
        <fullName evidence="1">Galactose mutarotase</fullName>
    </submittedName>
</protein>
<accession>A0A1X7N4H7</accession>
<organism evidence="1 2">
    <name type="scientific">Mesorhizobium australicum</name>
    <dbReference type="NCBI Taxonomy" id="536018"/>
    <lineage>
        <taxon>Bacteria</taxon>
        <taxon>Pseudomonadati</taxon>
        <taxon>Pseudomonadota</taxon>
        <taxon>Alphaproteobacteria</taxon>
        <taxon>Hyphomicrobiales</taxon>
        <taxon>Phyllobacteriaceae</taxon>
        <taxon>Mesorhizobium</taxon>
    </lineage>
</organism>
<dbReference type="Proteomes" id="UP000193083">
    <property type="component" value="Unassembled WGS sequence"/>
</dbReference>
<name>A0A1X7N4H7_9HYPH</name>
<proteinExistence type="predicted"/>
<dbReference type="OrthoDB" id="9795355at2"/>